<dbReference type="Pfam" id="PF01546">
    <property type="entry name" value="Peptidase_M20"/>
    <property type="match status" value="1"/>
</dbReference>
<dbReference type="InterPro" id="IPR050072">
    <property type="entry name" value="Peptidase_M20A"/>
</dbReference>
<dbReference type="OrthoDB" id="9792335at2"/>
<comment type="caution">
    <text evidence="2">The sequence shown here is derived from an EMBL/GenBank/DDBJ whole genome shotgun (WGS) entry which is preliminary data.</text>
</comment>
<evidence type="ECO:0000313" key="3">
    <source>
        <dbReference type="Proteomes" id="UP000092164"/>
    </source>
</evidence>
<dbReference type="AlphaFoldDB" id="A0A1B7Z8A9"/>
<dbReference type="Proteomes" id="UP000092164">
    <property type="component" value="Unassembled WGS sequence"/>
</dbReference>
<reference evidence="3" key="1">
    <citation type="submission" date="2016-06" db="EMBL/GenBank/DDBJ databases">
        <authorList>
            <person name="Zhan P."/>
        </authorList>
    </citation>
    <scope>NUCLEOTIDE SEQUENCE [LARGE SCALE GENOMIC DNA]</scope>
    <source>
        <strain evidence="3">T28</strain>
    </source>
</reference>
<keyword evidence="3" id="KW-1185">Reference proteome</keyword>
<proteinExistence type="predicted"/>
<protein>
    <recommendedName>
        <fullName evidence="4">Acetylornithine deacetylase/Succinyl-diaminopimelate desuccinylase</fullName>
    </recommendedName>
</protein>
<dbReference type="STRING" id="1836467.BTR34_17695"/>
<sequence length="448" mass="49203">MRKENQIPRRNFVKTSAKAMAILPFLPVLSSINPSNKALKQAEKHRKELIDLLENLIRVQSIEGESAANAQELVKKYLSKLPYLIEESADRPSLYKEHPEYMTPNPAGDGPFTNVVGWPKEQNGKQFAMFSHIDTHSIEKGWSTDPFEPKIIGNKFYGLGTSDDKAGVAAMLVSATILEKMGKPLPVVMSLHGKGGGGRGSLPVFERIRNTDHNLNAILYVHPAETGRGLDDIKNSVQGIADLQLQMSGWRGTPLEIGSVDSAKWDDGGSAVDQCLELLEILRETVYKDVLVNIGIIDGGDRIGSVADKVTVTFRLKFSGNHTWKALVDDSNKVIKEFVAAKSTAENSYTFELKSVGYMTNPGAADWESTESKILRSSITDIMGKEPTAYPNHYAGDIRYPIRLLGIPAYGIGSLGGNFYLPDEWVDIDDLVKLVAVLVDTISGWGNN</sequence>
<evidence type="ECO:0000256" key="1">
    <source>
        <dbReference type="ARBA" id="ARBA00022801"/>
    </source>
</evidence>
<keyword evidence="1" id="KW-0378">Hydrolase</keyword>
<organism evidence="2 3">
    <name type="scientific">Maribacter hydrothermalis</name>
    <dbReference type="NCBI Taxonomy" id="1836467"/>
    <lineage>
        <taxon>Bacteria</taxon>
        <taxon>Pseudomonadati</taxon>
        <taxon>Bacteroidota</taxon>
        <taxon>Flavobacteriia</taxon>
        <taxon>Flavobacteriales</taxon>
        <taxon>Flavobacteriaceae</taxon>
        <taxon>Maribacter</taxon>
    </lineage>
</organism>
<dbReference type="Gene3D" id="3.30.70.360">
    <property type="match status" value="1"/>
</dbReference>
<dbReference type="GO" id="GO:0016787">
    <property type="term" value="F:hydrolase activity"/>
    <property type="evidence" value="ECO:0007669"/>
    <property type="project" value="InterPro"/>
</dbReference>
<dbReference type="KEGG" id="mart:BTR34_17695"/>
<accession>A0A1B7Z8A9</accession>
<evidence type="ECO:0000313" key="2">
    <source>
        <dbReference type="EMBL" id="OBR38947.1"/>
    </source>
</evidence>
<dbReference type="EMBL" id="LZFP01000012">
    <property type="protein sequence ID" value="OBR38947.1"/>
    <property type="molecule type" value="Genomic_DNA"/>
</dbReference>
<gene>
    <name evidence="2" type="ORF">A9200_04585</name>
</gene>
<evidence type="ECO:0008006" key="4">
    <source>
        <dbReference type="Google" id="ProtNLM"/>
    </source>
</evidence>
<name>A0A1B7Z8A9_9FLAO</name>
<dbReference type="RefSeq" id="WP_068484767.1">
    <property type="nucleotide sequence ID" value="NZ_CP018760.1"/>
</dbReference>
<dbReference type="PANTHER" id="PTHR43808">
    <property type="entry name" value="ACETYLORNITHINE DEACETYLASE"/>
    <property type="match status" value="1"/>
</dbReference>
<dbReference type="SUPFAM" id="SSF53187">
    <property type="entry name" value="Zn-dependent exopeptidases"/>
    <property type="match status" value="1"/>
</dbReference>
<dbReference type="InterPro" id="IPR002933">
    <property type="entry name" value="Peptidase_M20"/>
</dbReference>
<dbReference type="Gene3D" id="3.40.630.10">
    <property type="entry name" value="Zn peptidases"/>
    <property type="match status" value="1"/>
</dbReference>